<dbReference type="EMBL" id="UINC01181537">
    <property type="protein sequence ID" value="SVD91271.1"/>
    <property type="molecule type" value="Genomic_DNA"/>
</dbReference>
<gene>
    <name evidence="1" type="ORF">METZ01_LOCUS444125</name>
</gene>
<evidence type="ECO:0008006" key="2">
    <source>
        <dbReference type="Google" id="ProtNLM"/>
    </source>
</evidence>
<evidence type="ECO:0000313" key="1">
    <source>
        <dbReference type="EMBL" id="SVD91271.1"/>
    </source>
</evidence>
<protein>
    <recommendedName>
        <fullName evidence="2">Indolepyruvate ferredoxin oxidoreductase</fullName>
    </recommendedName>
</protein>
<reference evidence="1" key="1">
    <citation type="submission" date="2018-05" db="EMBL/GenBank/DDBJ databases">
        <authorList>
            <person name="Lanie J.A."/>
            <person name="Ng W.-L."/>
            <person name="Kazmierczak K.M."/>
            <person name="Andrzejewski T.M."/>
            <person name="Davidsen T.M."/>
            <person name="Wayne K.J."/>
            <person name="Tettelin H."/>
            <person name="Glass J.I."/>
            <person name="Rusch D."/>
            <person name="Podicherti R."/>
            <person name="Tsui H.-C.T."/>
            <person name="Winkler M.E."/>
        </authorList>
    </citation>
    <scope>NUCLEOTIDE SEQUENCE</scope>
</reference>
<organism evidence="1">
    <name type="scientific">marine metagenome</name>
    <dbReference type="NCBI Taxonomy" id="408172"/>
    <lineage>
        <taxon>unclassified sequences</taxon>
        <taxon>metagenomes</taxon>
        <taxon>ecological metagenomes</taxon>
    </lineage>
</organism>
<name>A0A382Z6Z6_9ZZZZ</name>
<feature type="non-terminal residue" evidence="1">
    <location>
        <position position="135"/>
    </location>
</feature>
<sequence>MAERSFKQEVQKLRLGAGEEFRGEGILAVTKALLQCGVGYVGGYQGAPISHLMDVLADAQDVLAELDVHYEANASESAASAMLAASVHYPIRGAVTFKAPVGINVASDALANLSSGGVTGGALILIGEDYGEGSS</sequence>
<accession>A0A382Z6Z6</accession>
<dbReference type="InterPro" id="IPR029061">
    <property type="entry name" value="THDP-binding"/>
</dbReference>
<dbReference type="SUPFAM" id="SSF52518">
    <property type="entry name" value="Thiamin diphosphate-binding fold (THDP-binding)"/>
    <property type="match status" value="1"/>
</dbReference>
<proteinExistence type="predicted"/>
<dbReference type="Gene3D" id="3.40.50.970">
    <property type="match status" value="1"/>
</dbReference>
<dbReference type="AlphaFoldDB" id="A0A382Z6Z6"/>